<dbReference type="SUPFAM" id="SSF52540">
    <property type="entry name" value="P-loop containing nucleoside triphosphate hydrolases"/>
    <property type="match status" value="1"/>
</dbReference>
<keyword evidence="3" id="KW-0342">GTP-binding</keyword>
<evidence type="ECO:0000313" key="5">
    <source>
        <dbReference type="Ensembl" id="ENSOKIP00005099509.1"/>
    </source>
</evidence>
<accession>A0A8C7N460</accession>
<protein>
    <recommendedName>
        <fullName evidence="4">AIG1-type G domain-containing protein</fullName>
    </recommendedName>
</protein>
<dbReference type="Pfam" id="PF04548">
    <property type="entry name" value="AIG1"/>
    <property type="match status" value="1"/>
</dbReference>
<feature type="domain" description="AIG1-type G" evidence="4">
    <location>
        <begin position="4"/>
        <end position="204"/>
    </location>
</feature>
<dbReference type="FunFam" id="3.40.50.300:FF:001809">
    <property type="entry name" value="Si:ch1073-365p7.2"/>
    <property type="match status" value="1"/>
</dbReference>
<dbReference type="PANTHER" id="PTHR10903:SF107">
    <property type="entry name" value="GTPASE IMAP FAMILY MEMBER 4-LIKE-RELATED"/>
    <property type="match status" value="1"/>
</dbReference>
<dbReference type="PANTHER" id="PTHR10903">
    <property type="entry name" value="GTPASE, IMAP FAMILY MEMBER-RELATED"/>
    <property type="match status" value="1"/>
</dbReference>
<name>A0A8C7N460_ONCKI</name>
<dbReference type="Gene3D" id="3.40.50.300">
    <property type="entry name" value="P-loop containing nucleotide triphosphate hydrolases"/>
    <property type="match status" value="1"/>
</dbReference>
<dbReference type="Proteomes" id="UP000694557">
    <property type="component" value="Unassembled WGS sequence"/>
</dbReference>
<evidence type="ECO:0000256" key="1">
    <source>
        <dbReference type="ARBA" id="ARBA00008535"/>
    </source>
</evidence>
<evidence type="ECO:0000259" key="4">
    <source>
        <dbReference type="PROSITE" id="PS51720"/>
    </source>
</evidence>
<reference evidence="5" key="1">
    <citation type="submission" date="2025-08" db="UniProtKB">
        <authorList>
            <consortium name="Ensembl"/>
        </authorList>
    </citation>
    <scope>IDENTIFICATION</scope>
</reference>
<evidence type="ECO:0000313" key="6">
    <source>
        <dbReference type="Proteomes" id="UP000694557"/>
    </source>
</evidence>
<keyword evidence="2" id="KW-0547">Nucleotide-binding</keyword>
<comment type="similarity">
    <text evidence="1">Belongs to the TRAFAC class TrmE-Era-EngA-EngB-Septin-like GTPase superfamily. AIG1/Toc34/Toc159-like paraseptin GTPase family. IAN subfamily.</text>
</comment>
<proteinExistence type="inferred from homology"/>
<keyword evidence="6" id="KW-1185">Reference proteome</keyword>
<dbReference type="InterPro" id="IPR006703">
    <property type="entry name" value="G_AIG1"/>
</dbReference>
<dbReference type="InterPro" id="IPR045058">
    <property type="entry name" value="GIMA/IAN/Toc"/>
</dbReference>
<evidence type="ECO:0000256" key="2">
    <source>
        <dbReference type="ARBA" id="ARBA00022741"/>
    </source>
</evidence>
<dbReference type="GO" id="GO:0005525">
    <property type="term" value="F:GTP binding"/>
    <property type="evidence" value="ECO:0007669"/>
    <property type="project" value="UniProtKB-KW"/>
</dbReference>
<dbReference type="Ensembl" id="ENSOKIT00005106653.1">
    <property type="protein sequence ID" value="ENSOKIP00005099509.1"/>
    <property type="gene ID" value="ENSOKIG00005043819.1"/>
</dbReference>
<dbReference type="GeneTree" id="ENSGT00940000162556"/>
<reference evidence="5" key="2">
    <citation type="submission" date="2025-09" db="UniProtKB">
        <authorList>
            <consortium name="Ensembl"/>
        </authorList>
    </citation>
    <scope>IDENTIFICATION</scope>
</reference>
<evidence type="ECO:0000256" key="3">
    <source>
        <dbReference type="ARBA" id="ARBA00023134"/>
    </source>
</evidence>
<dbReference type="PROSITE" id="PS51720">
    <property type="entry name" value="G_AIG1"/>
    <property type="match status" value="1"/>
</dbReference>
<dbReference type="AlphaFoldDB" id="A0A8C7N460"/>
<sequence>HLNTSILRVVLLGSNRSGKSSIGNLILGTEAFNAARSTALCKKEEGDVCGRKITLVDRPGWGREFQLCDTAEIAKHEQQHSVSLCPPGPHAFILVVEVDLSFTDTFRRSVEGHVQLFGERVWSYTILLFTWKDCLGDRKIEQFIEGEGEVLQWLIEKCGRKYHVLSNEDRGDGTQVTGLLHKTEVMVAGNSGRHFEIETSQLQKVEKERREVKERTTKMSPVTLVGVVDGKTHHVPETLPFPQWGQWGQWGHMNCRPNHSDATDGFVRRGCLTV</sequence>
<dbReference type="InterPro" id="IPR027417">
    <property type="entry name" value="P-loop_NTPase"/>
</dbReference>
<organism evidence="5 6">
    <name type="scientific">Oncorhynchus kisutch</name>
    <name type="common">Coho salmon</name>
    <name type="synonym">Salmo kisutch</name>
    <dbReference type="NCBI Taxonomy" id="8019"/>
    <lineage>
        <taxon>Eukaryota</taxon>
        <taxon>Metazoa</taxon>
        <taxon>Chordata</taxon>
        <taxon>Craniata</taxon>
        <taxon>Vertebrata</taxon>
        <taxon>Euteleostomi</taxon>
        <taxon>Actinopterygii</taxon>
        <taxon>Neopterygii</taxon>
        <taxon>Teleostei</taxon>
        <taxon>Protacanthopterygii</taxon>
        <taxon>Salmoniformes</taxon>
        <taxon>Salmonidae</taxon>
        <taxon>Salmoninae</taxon>
        <taxon>Oncorhynchus</taxon>
    </lineage>
</organism>